<dbReference type="Pfam" id="PF01032">
    <property type="entry name" value="FecCD"/>
    <property type="match status" value="1"/>
</dbReference>
<keyword evidence="7 9" id="KW-0472">Membrane</keyword>
<feature type="region of interest" description="Disordered" evidence="8">
    <location>
        <begin position="1"/>
        <end position="27"/>
    </location>
</feature>
<proteinExistence type="inferred from homology"/>
<dbReference type="Gene3D" id="1.10.3470.10">
    <property type="entry name" value="ABC transporter involved in vitamin B12 uptake, BtuC"/>
    <property type="match status" value="1"/>
</dbReference>
<dbReference type="PANTHER" id="PTHR30472">
    <property type="entry name" value="FERRIC ENTEROBACTIN TRANSPORT SYSTEM PERMEASE PROTEIN"/>
    <property type="match status" value="1"/>
</dbReference>
<evidence type="ECO:0000256" key="1">
    <source>
        <dbReference type="ARBA" id="ARBA00004651"/>
    </source>
</evidence>
<feature type="transmembrane region" description="Helical" evidence="9">
    <location>
        <begin position="129"/>
        <end position="160"/>
    </location>
</feature>
<keyword evidence="6 9" id="KW-1133">Transmembrane helix</keyword>
<dbReference type="RefSeq" id="WP_343880238.1">
    <property type="nucleotide sequence ID" value="NZ_BAAAIJ010000047.1"/>
</dbReference>
<evidence type="ECO:0000313" key="10">
    <source>
        <dbReference type="EMBL" id="MFD1846064.1"/>
    </source>
</evidence>
<keyword evidence="11" id="KW-1185">Reference proteome</keyword>
<accession>A0ABW4Q4C8</accession>
<dbReference type="PANTHER" id="PTHR30472:SF24">
    <property type="entry name" value="FERRIC ENTEROBACTIN TRANSPORT SYSTEM PERMEASE PROTEIN FEPG"/>
    <property type="match status" value="1"/>
</dbReference>
<dbReference type="InterPro" id="IPR037294">
    <property type="entry name" value="ABC_BtuC-like"/>
</dbReference>
<dbReference type="EMBL" id="JBHUGA010000011">
    <property type="protein sequence ID" value="MFD1846064.1"/>
    <property type="molecule type" value="Genomic_DNA"/>
</dbReference>
<keyword evidence="5 9" id="KW-0812">Transmembrane</keyword>
<dbReference type="InterPro" id="IPR000522">
    <property type="entry name" value="ABC_transptr_permease_BtuC"/>
</dbReference>
<sequence>MSLQTSPPVTPTSPVRNTQANLRSARRHQSAQRRLVIGILAGITAVLFAVSVLLGTYTVTIPDFFRILGGADIPGATFIVMENKLPRAVIAVLIGVAFGLAGTIFQTMLRNPLASPDIIGISYGASASAVAAIVLFGAAGVAVSLSALIGALAVAAAIYLLSRRGSAAGYRLILVGIGFAAVMHAVVSFLLTRTDIRTASDTLVWLNGSLNSSNWDRATILILALLLLIPAAAVLSRGLRGLELGDDTAASLGIRVEPSRLALIAVGVALAAVATAAAGPVAFVAFLAGPISRRLVKGAVSLTAAGLVGAVIVLAADYVAATMIPGVSLPVGVVTGVLGAPFLLWLLVTANRTGQGG</sequence>
<evidence type="ECO:0000256" key="7">
    <source>
        <dbReference type="ARBA" id="ARBA00023136"/>
    </source>
</evidence>
<reference evidence="11" key="1">
    <citation type="journal article" date="2019" name="Int. J. Syst. Evol. Microbiol.">
        <title>The Global Catalogue of Microorganisms (GCM) 10K type strain sequencing project: providing services to taxonomists for standard genome sequencing and annotation.</title>
        <authorList>
            <consortium name="The Broad Institute Genomics Platform"/>
            <consortium name="The Broad Institute Genome Sequencing Center for Infectious Disease"/>
            <person name="Wu L."/>
            <person name="Ma J."/>
        </authorList>
    </citation>
    <scope>NUCLEOTIDE SEQUENCE [LARGE SCALE GENOMIC DNA]</scope>
    <source>
        <strain evidence="11">JCM 11496</strain>
    </source>
</reference>
<evidence type="ECO:0000256" key="5">
    <source>
        <dbReference type="ARBA" id="ARBA00022692"/>
    </source>
</evidence>
<comment type="similarity">
    <text evidence="2">Belongs to the binding-protein-dependent transport system permease family. FecCD subfamily.</text>
</comment>
<name>A0ABW4Q4C8_9MICC</name>
<feature type="transmembrane region" description="Helical" evidence="9">
    <location>
        <begin position="172"/>
        <end position="191"/>
    </location>
</feature>
<keyword evidence="4" id="KW-1003">Cell membrane</keyword>
<feature type="transmembrane region" description="Helical" evidence="9">
    <location>
        <begin position="35"/>
        <end position="58"/>
    </location>
</feature>
<gene>
    <name evidence="10" type="ORF">ACFSFX_05575</name>
</gene>
<evidence type="ECO:0000256" key="9">
    <source>
        <dbReference type="SAM" id="Phobius"/>
    </source>
</evidence>
<evidence type="ECO:0000313" key="11">
    <source>
        <dbReference type="Proteomes" id="UP001597307"/>
    </source>
</evidence>
<evidence type="ECO:0000256" key="3">
    <source>
        <dbReference type="ARBA" id="ARBA00022448"/>
    </source>
</evidence>
<protein>
    <submittedName>
        <fullName evidence="10">FecCD family ABC transporter permease</fullName>
    </submittedName>
</protein>
<evidence type="ECO:0000256" key="4">
    <source>
        <dbReference type="ARBA" id="ARBA00022475"/>
    </source>
</evidence>
<feature type="transmembrane region" description="Helical" evidence="9">
    <location>
        <begin position="299"/>
        <end position="320"/>
    </location>
</feature>
<feature type="transmembrane region" description="Helical" evidence="9">
    <location>
        <begin position="88"/>
        <end position="109"/>
    </location>
</feature>
<comment type="caution">
    <text evidence="10">The sequence shown here is derived from an EMBL/GenBank/DDBJ whole genome shotgun (WGS) entry which is preliminary data.</text>
</comment>
<keyword evidence="3" id="KW-0813">Transport</keyword>
<dbReference type="CDD" id="cd06550">
    <property type="entry name" value="TM_ABC_iron-siderophores_like"/>
    <property type="match status" value="1"/>
</dbReference>
<feature type="transmembrane region" description="Helical" evidence="9">
    <location>
        <begin position="261"/>
        <end position="287"/>
    </location>
</feature>
<organism evidence="10 11">
    <name type="scientific">Arthrobacter flavus</name>
    <dbReference type="NCBI Taxonomy" id="95172"/>
    <lineage>
        <taxon>Bacteria</taxon>
        <taxon>Bacillati</taxon>
        <taxon>Actinomycetota</taxon>
        <taxon>Actinomycetes</taxon>
        <taxon>Micrococcales</taxon>
        <taxon>Micrococcaceae</taxon>
        <taxon>Arthrobacter</taxon>
    </lineage>
</organism>
<comment type="subcellular location">
    <subcellularLocation>
        <location evidence="1">Cell membrane</location>
        <topology evidence="1">Multi-pass membrane protein</topology>
    </subcellularLocation>
</comment>
<evidence type="ECO:0000256" key="2">
    <source>
        <dbReference type="ARBA" id="ARBA00007935"/>
    </source>
</evidence>
<evidence type="ECO:0000256" key="6">
    <source>
        <dbReference type="ARBA" id="ARBA00022989"/>
    </source>
</evidence>
<feature type="transmembrane region" description="Helical" evidence="9">
    <location>
        <begin position="218"/>
        <end position="240"/>
    </location>
</feature>
<dbReference type="Proteomes" id="UP001597307">
    <property type="component" value="Unassembled WGS sequence"/>
</dbReference>
<dbReference type="SUPFAM" id="SSF81345">
    <property type="entry name" value="ABC transporter involved in vitamin B12 uptake, BtuC"/>
    <property type="match status" value="1"/>
</dbReference>
<evidence type="ECO:0000256" key="8">
    <source>
        <dbReference type="SAM" id="MobiDB-lite"/>
    </source>
</evidence>
<feature type="transmembrane region" description="Helical" evidence="9">
    <location>
        <begin position="327"/>
        <end position="348"/>
    </location>
</feature>